<protein>
    <submittedName>
        <fullName evidence="1">Uncharacterized protein</fullName>
    </submittedName>
</protein>
<name>A0A0E9WC27_ANGAN</name>
<evidence type="ECO:0000313" key="1">
    <source>
        <dbReference type="EMBL" id="JAH87944.1"/>
    </source>
</evidence>
<dbReference type="AlphaFoldDB" id="A0A0E9WC27"/>
<reference evidence="1" key="2">
    <citation type="journal article" date="2015" name="Fish Shellfish Immunol.">
        <title>Early steps in the European eel (Anguilla anguilla)-Vibrio vulnificus interaction in the gills: Role of the RtxA13 toxin.</title>
        <authorList>
            <person name="Callol A."/>
            <person name="Pajuelo D."/>
            <person name="Ebbesson L."/>
            <person name="Teles M."/>
            <person name="MacKenzie S."/>
            <person name="Amaro C."/>
        </authorList>
    </citation>
    <scope>NUCLEOTIDE SEQUENCE</scope>
</reference>
<sequence>MSSETVTICLNLQQMRYCSGVWSLPPGTEPSAHSQLRERVPSFTNPAEMHGEIHFGISVQLLLLII</sequence>
<proteinExistence type="predicted"/>
<reference evidence="1" key="1">
    <citation type="submission" date="2014-11" db="EMBL/GenBank/DDBJ databases">
        <authorList>
            <person name="Amaro Gonzalez C."/>
        </authorList>
    </citation>
    <scope>NUCLEOTIDE SEQUENCE</scope>
</reference>
<organism evidence="1">
    <name type="scientific">Anguilla anguilla</name>
    <name type="common">European freshwater eel</name>
    <name type="synonym">Muraena anguilla</name>
    <dbReference type="NCBI Taxonomy" id="7936"/>
    <lineage>
        <taxon>Eukaryota</taxon>
        <taxon>Metazoa</taxon>
        <taxon>Chordata</taxon>
        <taxon>Craniata</taxon>
        <taxon>Vertebrata</taxon>
        <taxon>Euteleostomi</taxon>
        <taxon>Actinopterygii</taxon>
        <taxon>Neopterygii</taxon>
        <taxon>Teleostei</taxon>
        <taxon>Anguilliformes</taxon>
        <taxon>Anguillidae</taxon>
        <taxon>Anguilla</taxon>
    </lineage>
</organism>
<dbReference type="EMBL" id="GBXM01020633">
    <property type="protein sequence ID" value="JAH87944.1"/>
    <property type="molecule type" value="Transcribed_RNA"/>
</dbReference>
<accession>A0A0E9WC27</accession>